<accession>A0ABM4U6G7</accession>
<reference evidence="3" key="1">
    <citation type="submission" date="2025-08" db="UniProtKB">
        <authorList>
            <consortium name="RefSeq"/>
        </authorList>
    </citation>
    <scope>IDENTIFICATION</scope>
    <source>
        <tissue evidence="3">Leaves</tissue>
    </source>
</reference>
<keyword evidence="2" id="KW-1185">Reference proteome</keyword>
<name>A0ABM4U6G7_COFAR</name>
<organism evidence="2 3">
    <name type="scientific">Coffea arabica</name>
    <name type="common">Arabian coffee</name>
    <dbReference type="NCBI Taxonomy" id="13443"/>
    <lineage>
        <taxon>Eukaryota</taxon>
        <taxon>Viridiplantae</taxon>
        <taxon>Streptophyta</taxon>
        <taxon>Embryophyta</taxon>
        <taxon>Tracheophyta</taxon>
        <taxon>Spermatophyta</taxon>
        <taxon>Magnoliopsida</taxon>
        <taxon>eudicotyledons</taxon>
        <taxon>Gunneridae</taxon>
        <taxon>Pentapetalae</taxon>
        <taxon>asterids</taxon>
        <taxon>lamiids</taxon>
        <taxon>Gentianales</taxon>
        <taxon>Rubiaceae</taxon>
        <taxon>Ixoroideae</taxon>
        <taxon>Gardenieae complex</taxon>
        <taxon>Bertiereae - Coffeeae clade</taxon>
        <taxon>Coffeeae</taxon>
        <taxon>Coffea</taxon>
    </lineage>
</organism>
<dbReference type="PROSITE" id="PS50084">
    <property type="entry name" value="KH_TYPE_1"/>
    <property type="match status" value="1"/>
</dbReference>
<evidence type="ECO:0000313" key="3">
    <source>
        <dbReference type="RefSeq" id="XP_071902877.1"/>
    </source>
</evidence>
<evidence type="ECO:0000256" key="1">
    <source>
        <dbReference type="PROSITE-ProRule" id="PRU00117"/>
    </source>
</evidence>
<evidence type="ECO:0008006" key="4">
    <source>
        <dbReference type="Google" id="ProtNLM"/>
    </source>
</evidence>
<dbReference type="Gene3D" id="3.30.1370.10">
    <property type="entry name" value="K Homology domain, type 1"/>
    <property type="match status" value="1"/>
</dbReference>
<proteinExistence type="predicted"/>
<dbReference type="CDD" id="cd00105">
    <property type="entry name" value="KH-I"/>
    <property type="match status" value="1"/>
</dbReference>
<dbReference type="SUPFAM" id="SSF54791">
    <property type="entry name" value="Eukaryotic type KH-domain (KH-domain type I)"/>
    <property type="match status" value="1"/>
</dbReference>
<dbReference type="PANTHER" id="PTHR46814">
    <property type="entry name" value="EGALITARIAN, ISOFORM B"/>
    <property type="match status" value="1"/>
</dbReference>
<keyword evidence="1" id="KW-0694">RNA-binding</keyword>
<dbReference type="InterPro" id="IPR036612">
    <property type="entry name" value="KH_dom_type_1_sf"/>
</dbReference>
<evidence type="ECO:0000313" key="2">
    <source>
        <dbReference type="Proteomes" id="UP001652660"/>
    </source>
</evidence>
<gene>
    <name evidence="3" type="primary">LOC140005817</name>
</gene>
<dbReference type="Proteomes" id="UP001652660">
    <property type="component" value="Chromosome 4e"/>
</dbReference>
<dbReference type="RefSeq" id="XP_071902877.1">
    <property type="nucleotide sequence ID" value="XM_072046776.1"/>
</dbReference>
<dbReference type="PANTHER" id="PTHR46814:SF1">
    <property type="entry name" value="EGALITARIAN, ISOFORM B"/>
    <property type="match status" value="1"/>
</dbReference>
<dbReference type="GeneID" id="140005817"/>
<sequence length="178" mass="19731">MEKLSEVSLWRLAVRGALHCRCYCVNDNEQADWPPLPSIPGILTCPALRSSSVQSSTAIDTEEVRRCVNHGFDGQDYKMCFPLPDFFSEGNAREQEILSVLTVPAEKMGRIIGRKGSSIFAEILIEGAKGPVEKVIIMGPVKQVRKAEAMLRGRMEEMFEDASEWAPSCHGIMLAVSM</sequence>
<protein>
    <recommendedName>
        <fullName evidence="4">K Homology domain-containing protein</fullName>
    </recommendedName>
</protein>